<protein>
    <submittedName>
        <fullName evidence="1">Uncharacterized protein</fullName>
    </submittedName>
</protein>
<proteinExistence type="predicted"/>
<keyword evidence="2" id="KW-1185">Reference proteome</keyword>
<accession>A0ACC0KHK5</accession>
<sequence>ACHSESLSFSFSGLGCGEDWVDLADCVSSGSSCRHNNKRLTIAFTFHWLALLVGLAFDAVEREVHFLVLLVFVASRAGSIQRHAVCIVVLIFLILVRVAEFAGVGPLDDGRVVGRILVSFFVLALRDGDGLAYDVDDGVAVHDFPRALGGRQARRAAKHYVVVLLSLDCVLIGVVVLNLQQRDGRLPRLQVLHLLGGVRGAGVGVLVFVDQPVLVIVERLDDILQLAGGYIQDLLKAEAHSS</sequence>
<feature type="non-terminal residue" evidence="1">
    <location>
        <position position="1"/>
    </location>
</feature>
<name>A0ACC0KHK5_CHOFU</name>
<gene>
    <name evidence="1" type="ORF">MSG28_004018</name>
</gene>
<dbReference type="Proteomes" id="UP001064048">
    <property type="component" value="Chromosome 6"/>
</dbReference>
<dbReference type="EMBL" id="CM046106">
    <property type="protein sequence ID" value="KAI8435790.1"/>
    <property type="molecule type" value="Genomic_DNA"/>
</dbReference>
<evidence type="ECO:0000313" key="1">
    <source>
        <dbReference type="EMBL" id="KAI8435790.1"/>
    </source>
</evidence>
<organism evidence="1 2">
    <name type="scientific">Choristoneura fumiferana</name>
    <name type="common">Spruce budworm moth</name>
    <name type="synonym">Archips fumiferana</name>
    <dbReference type="NCBI Taxonomy" id="7141"/>
    <lineage>
        <taxon>Eukaryota</taxon>
        <taxon>Metazoa</taxon>
        <taxon>Ecdysozoa</taxon>
        <taxon>Arthropoda</taxon>
        <taxon>Hexapoda</taxon>
        <taxon>Insecta</taxon>
        <taxon>Pterygota</taxon>
        <taxon>Neoptera</taxon>
        <taxon>Endopterygota</taxon>
        <taxon>Lepidoptera</taxon>
        <taxon>Glossata</taxon>
        <taxon>Ditrysia</taxon>
        <taxon>Tortricoidea</taxon>
        <taxon>Tortricidae</taxon>
        <taxon>Tortricinae</taxon>
        <taxon>Choristoneura</taxon>
    </lineage>
</organism>
<evidence type="ECO:0000313" key="2">
    <source>
        <dbReference type="Proteomes" id="UP001064048"/>
    </source>
</evidence>
<comment type="caution">
    <text evidence="1">The sequence shown here is derived from an EMBL/GenBank/DDBJ whole genome shotgun (WGS) entry which is preliminary data.</text>
</comment>
<reference evidence="1 2" key="1">
    <citation type="journal article" date="2022" name="Genome Biol. Evol.">
        <title>The Spruce Budworm Genome: Reconstructing the Evolutionary History of Antifreeze Proteins.</title>
        <authorList>
            <person name="Beliveau C."/>
            <person name="Gagne P."/>
            <person name="Picq S."/>
            <person name="Vernygora O."/>
            <person name="Keeling C.I."/>
            <person name="Pinkney K."/>
            <person name="Doucet D."/>
            <person name="Wen F."/>
            <person name="Johnston J.S."/>
            <person name="Maaroufi H."/>
            <person name="Boyle B."/>
            <person name="Laroche J."/>
            <person name="Dewar K."/>
            <person name="Juretic N."/>
            <person name="Blackburn G."/>
            <person name="Nisole A."/>
            <person name="Brunet B."/>
            <person name="Brandao M."/>
            <person name="Lumley L."/>
            <person name="Duan J."/>
            <person name="Quan G."/>
            <person name="Lucarotti C.J."/>
            <person name="Roe A.D."/>
            <person name="Sperling F.A.H."/>
            <person name="Levesque R.C."/>
            <person name="Cusson M."/>
        </authorList>
    </citation>
    <scope>NUCLEOTIDE SEQUENCE [LARGE SCALE GENOMIC DNA]</scope>
    <source>
        <strain evidence="1">Glfc:IPQL:Cfum</strain>
    </source>
</reference>